<organism evidence="1 2">
    <name type="scientific">Dioscorea alata</name>
    <name type="common">Purple yam</name>
    <dbReference type="NCBI Taxonomy" id="55571"/>
    <lineage>
        <taxon>Eukaryota</taxon>
        <taxon>Viridiplantae</taxon>
        <taxon>Streptophyta</taxon>
        <taxon>Embryophyta</taxon>
        <taxon>Tracheophyta</taxon>
        <taxon>Spermatophyta</taxon>
        <taxon>Magnoliopsida</taxon>
        <taxon>Liliopsida</taxon>
        <taxon>Dioscoreales</taxon>
        <taxon>Dioscoreaceae</taxon>
        <taxon>Dioscorea</taxon>
    </lineage>
</organism>
<gene>
    <name evidence="1" type="ORF">IHE45_13G033700</name>
</gene>
<protein>
    <submittedName>
        <fullName evidence="1">Uncharacterized protein</fullName>
    </submittedName>
</protein>
<proteinExistence type="predicted"/>
<sequence length="159" mass="17800">MAESSTGNPNPNLPSEYVTLKQLQQLRLQEKQQLEESSKLEKFKDQQKELQEKRPPKGSKPLRRRSKPKNPNPPPDKSSPAVQSPDPKSVPGSDNNQGRRGRRGRGEGQPRGRTDEGVLEIGKSTRSTSGIRRRRGSQLVKFEDVGRSGMMWVPKSTCS</sequence>
<accession>A0ACB7UX28</accession>
<dbReference type="EMBL" id="CM037023">
    <property type="protein sequence ID" value="KAH7665427.1"/>
    <property type="molecule type" value="Genomic_DNA"/>
</dbReference>
<name>A0ACB7UX28_DIOAL</name>
<keyword evidence="2" id="KW-1185">Reference proteome</keyword>
<comment type="caution">
    <text evidence="1">The sequence shown here is derived from an EMBL/GenBank/DDBJ whole genome shotgun (WGS) entry which is preliminary data.</text>
</comment>
<evidence type="ECO:0000313" key="1">
    <source>
        <dbReference type="EMBL" id="KAH7665427.1"/>
    </source>
</evidence>
<reference evidence="2" key="1">
    <citation type="journal article" date="2022" name="Nat. Commun.">
        <title>Chromosome evolution and the genetic basis of agronomically important traits in greater yam.</title>
        <authorList>
            <person name="Bredeson J.V."/>
            <person name="Lyons J.B."/>
            <person name="Oniyinde I.O."/>
            <person name="Okereke N.R."/>
            <person name="Kolade O."/>
            <person name="Nnabue I."/>
            <person name="Nwadili C.O."/>
            <person name="Hribova E."/>
            <person name="Parker M."/>
            <person name="Nwogha J."/>
            <person name="Shu S."/>
            <person name="Carlson J."/>
            <person name="Kariba R."/>
            <person name="Muthemba S."/>
            <person name="Knop K."/>
            <person name="Barton G.J."/>
            <person name="Sherwood A.V."/>
            <person name="Lopez-Montes A."/>
            <person name="Asiedu R."/>
            <person name="Jamnadass R."/>
            <person name="Muchugi A."/>
            <person name="Goodstein D."/>
            <person name="Egesi C.N."/>
            <person name="Featherston J."/>
            <person name="Asfaw A."/>
            <person name="Simpson G.G."/>
            <person name="Dolezel J."/>
            <person name="Hendre P.S."/>
            <person name="Van Deynze A."/>
            <person name="Kumar P.L."/>
            <person name="Obidiegwu J.E."/>
            <person name="Bhattacharjee R."/>
            <person name="Rokhsar D.S."/>
        </authorList>
    </citation>
    <scope>NUCLEOTIDE SEQUENCE [LARGE SCALE GENOMIC DNA]</scope>
    <source>
        <strain evidence="2">cv. TDa95/00328</strain>
    </source>
</reference>
<dbReference type="Proteomes" id="UP000827976">
    <property type="component" value="Chromosome 13"/>
</dbReference>
<evidence type="ECO:0000313" key="2">
    <source>
        <dbReference type="Proteomes" id="UP000827976"/>
    </source>
</evidence>